<dbReference type="PANTHER" id="PTHR30055:SF234">
    <property type="entry name" value="HTH-TYPE TRANSCRIPTIONAL REGULATOR BETI"/>
    <property type="match status" value="1"/>
</dbReference>
<evidence type="ECO:0000256" key="1">
    <source>
        <dbReference type="ARBA" id="ARBA00023015"/>
    </source>
</evidence>
<feature type="domain" description="HTH tetR-type" evidence="5">
    <location>
        <begin position="19"/>
        <end position="79"/>
    </location>
</feature>
<keyword evidence="2 4" id="KW-0238">DNA-binding</keyword>
<accession>A0ABY1IPM4</accession>
<dbReference type="InterPro" id="IPR001647">
    <property type="entry name" value="HTH_TetR"/>
</dbReference>
<dbReference type="Pfam" id="PF00440">
    <property type="entry name" value="TetR_N"/>
    <property type="match status" value="1"/>
</dbReference>
<keyword evidence="7" id="KW-1185">Reference proteome</keyword>
<reference evidence="6 7" key="1">
    <citation type="submission" date="2016-11" db="EMBL/GenBank/DDBJ databases">
        <authorList>
            <person name="Varghese N."/>
            <person name="Submissions S."/>
        </authorList>
    </citation>
    <scope>NUCLEOTIDE SEQUENCE [LARGE SCALE GENOMIC DNA]</scope>
    <source>
        <strain evidence="6 7">DSM 21988</strain>
    </source>
</reference>
<sequence length="233" mass="25671">MTAAALSSPPAGRRDRNMWEKRRRIFDAATALFDERGYHAVTTQEVSERADIAVGTLFRYAATKNELLLLIYNEKLRHALERGAERARHSDDLVDAIMKLISPMVALASDTSRENGRAYQRELLFGAPGEPHRQEGLALIAGLQESICTRLTGQAIREGLPADADAARLAGSSIFAVTHLVISRASTGAHPEHDPMEDLRAQVRQIVHGYFAALSTSNPRRRDGSDEETKGDQ</sequence>
<dbReference type="SUPFAM" id="SSF46689">
    <property type="entry name" value="Homeodomain-like"/>
    <property type="match status" value="1"/>
</dbReference>
<dbReference type="PRINTS" id="PR00455">
    <property type="entry name" value="HTHTETR"/>
</dbReference>
<protein>
    <submittedName>
        <fullName evidence="6">Transcriptional regulator, TetR family</fullName>
    </submittedName>
</protein>
<keyword evidence="1" id="KW-0805">Transcription regulation</keyword>
<dbReference type="Gene3D" id="1.10.357.10">
    <property type="entry name" value="Tetracycline Repressor, domain 2"/>
    <property type="match status" value="1"/>
</dbReference>
<dbReference type="InterPro" id="IPR009057">
    <property type="entry name" value="Homeodomain-like_sf"/>
</dbReference>
<proteinExistence type="predicted"/>
<keyword evidence="3" id="KW-0804">Transcription</keyword>
<evidence type="ECO:0000256" key="3">
    <source>
        <dbReference type="ARBA" id="ARBA00023163"/>
    </source>
</evidence>
<dbReference type="PANTHER" id="PTHR30055">
    <property type="entry name" value="HTH-TYPE TRANSCRIPTIONAL REGULATOR RUTR"/>
    <property type="match status" value="1"/>
</dbReference>
<gene>
    <name evidence="6" type="ORF">SAMN02745911_3348</name>
</gene>
<evidence type="ECO:0000313" key="6">
    <source>
        <dbReference type="EMBL" id="SHJ79023.1"/>
    </source>
</evidence>
<organism evidence="6 7">
    <name type="scientific">Aureimonas altamirensis DSM 21988</name>
    <dbReference type="NCBI Taxonomy" id="1121026"/>
    <lineage>
        <taxon>Bacteria</taxon>
        <taxon>Pseudomonadati</taxon>
        <taxon>Pseudomonadota</taxon>
        <taxon>Alphaproteobacteria</taxon>
        <taxon>Hyphomicrobiales</taxon>
        <taxon>Aurantimonadaceae</taxon>
        <taxon>Aureimonas</taxon>
    </lineage>
</organism>
<dbReference type="InterPro" id="IPR050109">
    <property type="entry name" value="HTH-type_TetR-like_transc_reg"/>
</dbReference>
<evidence type="ECO:0000259" key="5">
    <source>
        <dbReference type="PROSITE" id="PS50977"/>
    </source>
</evidence>
<dbReference type="EMBL" id="FQZC01000004">
    <property type="protein sequence ID" value="SHJ79023.1"/>
    <property type="molecule type" value="Genomic_DNA"/>
</dbReference>
<evidence type="ECO:0000256" key="2">
    <source>
        <dbReference type="ARBA" id="ARBA00023125"/>
    </source>
</evidence>
<name>A0ABY1IPM4_9HYPH</name>
<evidence type="ECO:0000313" key="7">
    <source>
        <dbReference type="Proteomes" id="UP000184290"/>
    </source>
</evidence>
<feature type="DNA-binding region" description="H-T-H motif" evidence="4">
    <location>
        <begin position="42"/>
        <end position="61"/>
    </location>
</feature>
<dbReference type="Proteomes" id="UP000184290">
    <property type="component" value="Unassembled WGS sequence"/>
</dbReference>
<dbReference type="PROSITE" id="PS50977">
    <property type="entry name" value="HTH_TETR_2"/>
    <property type="match status" value="1"/>
</dbReference>
<comment type="caution">
    <text evidence="6">The sequence shown here is derived from an EMBL/GenBank/DDBJ whole genome shotgun (WGS) entry which is preliminary data.</text>
</comment>
<evidence type="ECO:0000256" key="4">
    <source>
        <dbReference type="PROSITE-ProRule" id="PRU00335"/>
    </source>
</evidence>